<gene>
    <name evidence="17" type="primary">cyoB</name>
    <name evidence="17" type="ordered locus">SNE_A16320</name>
</gene>
<evidence type="ECO:0000259" key="16">
    <source>
        <dbReference type="PROSITE" id="PS50855"/>
    </source>
</evidence>
<evidence type="ECO:0000256" key="6">
    <source>
        <dbReference type="ARBA" id="ARBA00022660"/>
    </source>
</evidence>
<feature type="transmembrane region" description="Helical" evidence="15">
    <location>
        <begin position="272"/>
        <end position="297"/>
    </location>
</feature>
<evidence type="ECO:0000256" key="8">
    <source>
        <dbReference type="ARBA" id="ARBA00022723"/>
    </source>
</evidence>
<dbReference type="GO" id="GO:0009060">
    <property type="term" value="P:aerobic respiration"/>
    <property type="evidence" value="ECO:0007669"/>
    <property type="project" value="InterPro"/>
</dbReference>
<dbReference type="eggNOG" id="COG0843">
    <property type="taxonomic scope" value="Bacteria"/>
</dbReference>
<keyword evidence="18" id="KW-1185">Reference proteome</keyword>
<keyword evidence="11" id="KW-0408">Iron</keyword>
<evidence type="ECO:0000256" key="15">
    <source>
        <dbReference type="SAM" id="Phobius"/>
    </source>
</evidence>
<feature type="transmembrane region" description="Helical" evidence="15">
    <location>
        <begin position="14"/>
        <end position="36"/>
    </location>
</feature>
<dbReference type="EMBL" id="FR872582">
    <property type="protein sequence ID" value="CCB89509.1"/>
    <property type="molecule type" value="Genomic_DNA"/>
</dbReference>
<feature type="transmembrane region" description="Helical" evidence="15">
    <location>
        <begin position="451"/>
        <end position="474"/>
    </location>
</feature>
<dbReference type="PANTHER" id="PTHR10422">
    <property type="entry name" value="CYTOCHROME C OXIDASE SUBUNIT 1"/>
    <property type="match status" value="1"/>
</dbReference>
<dbReference type="SUPFAM" id="SSF81442">
    <property type="entry name" value="Cytochrome c oxidase subunit I-like"/>
    <property type="match status" value="1"/>
</dbReference>
<evidence type="ECO:0000256" key="3">
    <source>
        <dbReference type="ARBA" id="ARBA00022448"/>
    </source>
</evidence>
<feature type="transmembrane region" description="Helical" evidence="15">
    <location>
        <begin position="345"/>
        <end position="367"/>
    </location>
</feature>
<dbReference type="Gene3D" id="1.20.210.10">
    <property type="entry name" value="Cytochrome c oxidase-like, subunit I domain"/>
    <property type="match status" value="1"/>
</dbReference>
<dbReference type="InterPro" id="IPR023616">
    <property type="entry name" value="Cyt_c_oxase-like_su1_dom"/>
</dbReference>
<feature type="transmembrane region" description="Helical" evidence="15">
    <location>
        <begin position="145"/>
        <end position="169"/>
    </location>
</feature>
<comment type="subcellular location">
    <subcellularLocation>
        <location evidence="1">Cell membrane</location>
        <topology evidence="1">Multi-pass membrane protein</topology>
    </subcellularLocation>
</comment>
<feature type="transmembrane region" description="Helical" evidence="15">
    <location>
        <begin position="379"/>
        <end position="402"/>
    </location>
</feature>
<keyword evidence="17" id="KW-0560">Oxidoreductase</keyword>
<feature type="transmembrane region" description="Helical" evidence="15">
    <location>
        <begin position="588"/>
        <end position="606"/>
    </location>
</feature>
<evidence type="ECO:0000313" key="17">
    <source>
        <dbReference type="EMBL" id="CCB89509.1"/>
    </source>
</evidence>
<keyword evidence="3 14" id="KW-0813">Transport</keyword>
<dbReference type="GO" id="GO:0046872">
    <property type="term" value="F:metal ion binding"/>
    <property type="evidence" value="ECO:0007669"/>
    <property type="project" value="UniProtKB-KW"/>
</dbReference>
<keyword evidence="5 14" id="KW-0349">Heme</keyword>
<dbReference type="FunFam" id="1.20.210.10:FF:000002">
    <property type="entry name" value="Cytochrome o ubiquinol oxidase, subunit I"/>
    <property type="match status" value="1"/>
</dbReference>
<dbReference type="Pfam" id="PF00115">
    <property type="entry name" value="COX1"/>
    <property type="match status" value="1"/>
</dbReference>
<evidence type="ECO:0000256" key="9">
    <source>
        <dbReference type="ARBA" id="ARBA00022982"/>
    </source>
</evidence>
<dbReference type="Proteomes" id="UP000000496">
    <property type="component" value="Chromosome gsn.131"/>
</dbReference>
<feature type="transmembrane region" description="Helical" evidence="15">
    <location>
        <begin position="309"/>
        <end position="333"/>
    </location>
</feature>
<proteinExistence type="inferred from homology"/>
<accession>F8L9H2</accession>
<dbReference type="HOGENOM" id="CLU_011899_7_1_0"/>
<evidence type="ECO:0000256" key="11">
    <source>
        <dbReference type="ARBA" id="ARBA00023004"/>
    </source>
</evidence>
<keyword evidence="10 15" id="KW-1133">Transmembrane helix</keyword>
<dbReference type="GO" id="GO:0005886">
    <property type="term" value="C:plasma membrane"/>
    <property type="evidence" value="ECO:0007669"/>
    <property type="project" value="UniProtKB-SubCell"/>
</dbReference>
<dbReference type="PROSITE" id="PS50855">
    <property type="entry name" value="COX1"/>
    <property type="match status" value="1"/>
</dbReference>
<keyword evidence="13 15" id="KW-0472">Membrane</keyword>
<keyword evidence="9 14" id="KW-0249">Electron transport</keyword>
<organism evidence="17 18">
    <name type="scientific">Simkania negevensis (strain ATCC VR-1471 / DSM 27360 / Z)</name>
    <dbReference type="NCBI Taxonomy" id="331113"/>
    <lineage>
        <taxon>Bacteria</taxon>
        <taxon>Pseudomonadati</taxon>
        <taxon>Chlamydiota</taxon>
        <taxon>Chlamydiia</taxon>
        <taxon>Parachlamydiales</taxon>
        <taxon>Simkaniaceae</taxon>
        <taxon>Simkania</taxon>
    </lineage>
</organism>
<dbReference type="GO" id="GO:0022904">
    <property type="term" value="P:respiratory electron transport chain"/>
    <property type="evidence" value="ECO:0007669"/>
    <property type="project" value="TreeGrafter"/>
</dbReference>
<dbReference type="GO" id="GO:0016682">
    <property type="term" value="F:oxidoreductase activity, acting on diphenols and related substances as donors, oxygen as acceptor"/>
    <property type="evidence" value="ECO:0007669"/>
    <property type="project" value="InterPro"/>
</dbReference>
<dbReference type="KEGG" id="sng:SNE_A16320"/>
<dbReference type="GO" id="GO:0015990">
    <property type="term" value="P:electron transport coupled proton transport"/>
    <property type="evidence" value="ECO:0007669"/>
    <property type="project" value="TreeGrafter"/>
</dbReference>
<protein>
    <submittedName>
        <fullName evidence="17">Ubiquinol oxidase subunit 1</fullName>
        <ecNumber evidence="17">1.10.3.-</ecNumber>
    </submittedName>
</protein>
<evidence type="ECO:0000256" key="4">
    <source>
        <dbReference type="ARBA" id="ARBA00022475"/>
    </source>
</evidence>
<feature type="transmembrane region" description="Helical" evidence="15">
    <location>
        <begin position="494"/>
        <end position="518"/>
    </location>
</feature>
<evidence type="ECO:0000256" key="12">
    <source>
        <dbReference type="ARBA" id="ARBA00023008"/>
    </source>
</evidence>
<evidence type="ECO:0000256" key="7">
    <source>
        <dbReference type="ARBA" id="ARBA00022692"/>
    </source>
</evidence>
<dbReference type="AlphaFoldDB" id="F8L9H2"/>
<reference evidence="17 18" key="2">
    <citation type="journal article" date="2011" name="Mol. Biol. Evol.">
        <title>Unity in variety--the pan-genome of the Chlamydiae.</title>
        <authorList>
            <person name="Collingro A."/>
            <person name="Tischler P."/>
            <person name="Weinmaier T."/>
            <person name="Penz T."/>
            <person name="Heinz E."/>
            <person name="Brunham R.C."/>
            <person name="Read T.D."/>
            <person name="Bavoil P.M."/>
            <person name="Sachse K."/>
            <person name="Kahane S."/>
            <person name="Friedman M.G."/>
            <person name="Rattei T."/>
            <person name="Myers G.S."/>
            <person name="Horn M."/>
        </authorList>
    </citation>
    <scope>NUCLEOTIDE SEQUENCE [LARGE SCALE GENOMIC DNA]</scope>
    <source>
        <strain evidence="18">ATCC VR-1471 / Z</strain>
    </source>
</reference>
<dbReference type="PRINTS" id="PR01165">
    <property type="entry name" value="CYCOXIDASEI"/>
</dbReference>
<feature type="transmembrane region" description="Helical" evidence="15">
    <location>
        <begin position="226"/>
        <end position="252"/>
    </location>
</feature>
<feature type="transmembrane region" description="Helical" evidence="15">
    <location>
        <begin position="57"/>
        <end position="78"/>
    </location>
</feature>
<evidence type="ECO:0000256" key="14">
    <source>
        <dbReference type="RuleBase" id="RU000370"/>
    </source>
</evidence>
<dbReference type="PROSITE" id="PS00077">
    <property type="entry name" value="COX1_CUB"/>
    <property type="match status" value="1"/>
</dbReference>
<dbReference type="InterPro" id="IPR014207">
    <property type="entry name" value="Cyt_c_ubiqinol_oxidase_su1"/>
</dbReference>
<feature type="domain" description="Cytochrome oxidase subunit I profile" evidence="16">
    <location>
        <begin position="38"/>
        <end position="559"/>
    </location>
</feature>
<evidence type="ECO:0000256" key="2">
    <source>
        <dbReference type="ARBA" id="ARBA00009578"/>
    </source>
</evidence>
<evidence type="ECO:0000256" key="13">
    <source>
        <dbReference type="ARBA" id="ARBA00023136"/>
    </source>
</evidence>
<dbReference type="InterPro" id="IPR036927">
    <property type="entry name" value="Cyt_c_oxase-like_su1_sf"/>
</dbReference>
<dbReference type="CDD" id="cd01662">
    <property type="entry name" value="Ubiquinol_Oxidase_I"/>
    <property type="match status" value="1"/>
</dbReference>
<reference key="1">
    <citation type="journal article" date="2011" name="Mol. Biol. Evol.">
        <title>Unity in variety -- the pan-genome of the Chlamydiae.</title>
        <authorList>
            <person name="Collingro A."/>
            <person name="Tischler P."/>
            <person name="Weinmaier T."/>
            <person name="Penz T."/>
            <person name="Heinz E."/>
            <person name="Brunham R.C."/>
            <person name="Read T.D."/>
            <person name="Bavoil P.M."/>
            <person name="Sachse K."/>
            <person name="Kahane S."/>
            <person name="Friedman M.G."/>
            <person name="Rattei T."/>
            <person name="Myers G.S.A."/>
            <person name="Horn M."/>
        </authorList>
    </citation>
    <scope>NUCLEOTIDE SEQUENCE</scope>
    <source>
        <strain>Z</strain>
    </source>
</reference>
<dbReference type="RefSeq" id="WP_013943975.1">
    <property type="nucleotide sequence ID" value="NC_015713.1"/>
</dbReference>
<evidence type="ECO:0000256" key="1">
    <source>
        <dbReference type="ARBA" id="ARBA00004651"/>
    </source>
</evidence>
<evidence type="ECO:0000256" key="5">
    <source>
        <dbReference type="ARBA" id="ARBA00022617"/>
    </source>
</evidence>
<dbReference type="EC" id="1.10.3.-" evidence="17"/>
<keyword evidence="12" id="KW-0186">Copper</keyword>
<feature type="transmembrane region" description="Helical" evidence="15">
    <location>
        <begin position="414"/>
        <end position="439"/>
    </location>
</feature>
<dbReference type="STRING" id="331113.SNE_A16320"/>
<evidence type="ECO:0000313" key="18">
    <source>
        <dbReference type="Proteomes" id="UP000000496"/>
    </source>
</evidence>
<dbReference type="GO" id="GO:0004129">
    <property type="term" value="F:cytochrome-c oxidase activity"/>
    <property type="evidence" value="ECO:0007669"/>
    <property type="project" value="InterPro"/>
</dbReference>
<comment type="similarity">
    <text evidence="2 14">Belongs to the heme-copper respiratory oxidase family.</text>
</comment>
<dbReference type="OrthoDB" id="9759913at2"/>
<keyword evidence="7 14" id="KW-0812">Transmembrane</keyword>
<name>F8L9H2_SIMNZ</name>
<dbReference type="InterPro" id="IPR000883">
    <property type="entry name" value="Cyt_C_Oxase_1"/>
</dbReference>
<keyword evidence="6 14" id="KW-0679">Respiratory chain</keyword>
<feature type="transmembrane region" description="Helical" evidence="15">
    <location>
        <begin position="612"/>
        <end position="630"/>
    </location>
</feature>
<keyword evidence="8" id="KW-0479">Metal-binding</keyword>
<dbReference type="GO" id="GO:0020037">
    <property type="term" value="F:heme binding"/>
    <property type="evidence" value="ECO:0007669"/>
    <property type="project" value="InterPro"/>
</dbReference>
<evidence type="ECO:0000256" key="10">
    <source>
        <dbReference type="ARBA" id="ARBA00022989"/>
    </source>
</evidence>
<dbReference type="GO" id="GO:0009486">
    <property type="term" value="F:cytochrome bo3 ubiquinol oxidase activity"/>
    <property type="evidence" value="ECO:0007669"/>
    <property type="project" value="TreeGrafter"/>
</dbReference>
<dbReference type="InterPro" id="IPR023615">
    <property type="entry name" value="Cyt_c_Oxase_su1_BS"/>
</dbReference>
<feature type="transmembrane region" description="Helical" evidence="15">
    <location>
        <begin position="189"/>
        <end position="214"/>
    </location>
</feature>
<keyword evidence="4" id="KW-1003">Cell membrane</keyword>
<dbReference type="NCBIfam" id="TIGR02843">
    <property type="entry name" value="CyoB"/>
    <property type="match status" value="1"/>
</dbReference>
<feature type="transmembrane region" description="Helical" evidence="15">
    <location>
        <begin position="98"/>
        <end position="124"/>
    </location>
</feature>
<sequence length="653" mass="73661">MFGRLNALALKHDWIEYAAGVSMVLAGIFILALITYHKKWKWLWEEYITSVDHKKIGIMYLVVSFVMLVKGFIDALMMRAQQAIACGDNLGYLGAEHYQQIFTAHGVTMIFFVGMGVIFGLINIILPLQLGARDVAFPLLNSISFWLFTAGGLYILISLVIGVFAGTGWTAYPPLAGLKYNPGVGVDYWIWSIQISGIGSLLSGVNFFVTILKMRCPGMTLWRMPVFAWATLGCVILIIASFPILTANLAMLSTDRLLDTKIFTAGFGGNPMMYINLLWAWGHPEVYILILPIFGVFSEYVPVFSRKKLFGYPSMVWAIIVIVFLSFIVWLHHFFTMGAGPSVNAFFGIMTMIIAVPTGVKVFNWLFTMYRGKVQFTSPMLWFVGFVITFALGGMTGVMMAVPGIDFQVHNSLFLIAHFHQVIIGGVVFGFFGGFTYWFPKMFGFTLIEKYGKAAFWCWFFGFLIAFMPLYLLGFMGATRRLNHYEASTGWQPLFVTAAIGSLIIAVGVFFQVLQLWVSIKHRKENRDTTGDPWDGRTLEWATTSPPPFYNFAFTPEVHGRDAFWDMKYSKRKPLDNRPYEDIHMPSNSGIGFYIGVLSCIGGFAFVWHMFWLAGLSVLGIIISLIARLGNKHPHYYVKADEVERIETRTRNA</sequence>
<dbReference type="PANTHER" id="PTHR10422:SF35">
    <property type="entry name" value="CYTOCHROME BO(3) UBIQUINOL OXIDASE SUBUNIT 1"/>
    <property type="match status" value="1"/>
</dbReference>